<sequence>MPRIKTKKRRRSAPKAAANKTAGGYLVEKLKERFGWRPSTRPFHTTAKRECGGCRRVLTGDRFDVPVTPGRPDLNKCKECI</sequence>
<evidence type="ECO:0000313" key="2">
    <source>
        <dbReference type="EMBL" id="KLO54217.1"/>
    </source>
</evidence>
<dbReference type="EMBL" id="LDPU01000001">
    <property type="protein sequence ID" value="KLO54217.1"/>
    <property type="molecule type" value="Genomic_DNA"/>
</dbReference>
<accession>A0ABR5G1Z6</accession>
<proteinExistence type="predicted"/>
<dbReference type="Proteomes" id="UP000036499">
    <property type="component" value="Unassembled WGS sequence"/>
</dbReference>
<organism evidence="2 3">
    <name type="scientific">Mycolicibacterium senegalense</name>
    <dbReference type="NCBI Taxonomy" id="1796"/>
    <lineage>
        <taxon>Bacteria</taxon>
        <taxon>Bacillati</taxon>
        <taxon>Actinomycetota</taxon>
        <taxon>Actinomycetes</taxon>
        <taxon>Mycobacteriales</taxon>
        <taxon>Mycobacteriaceae</taxon>
        <taxon>Mycolicibacterium</taxon>
    </lineage>
</organism>
<feature type="region of interest" description="Disordered" evidence="1">
    <location>
        <begin position="1"/>
        <end position="22"/>
    </location>
</feature>
<protein>
    <submittedName>
        <fullName evidence="2">Uncharacterized protein</fullName>
    </submittedName>
</protein>
<keyword evidence="3" id="KW-1185">Reference proteome</keyword>
<comment type="caution">
    <text evidence="2">The sequence shown here is derived from an EMBL/GenBank/DDBJ whole genome shotgun (WGS) entry which is preliminary data.</text>
</comment>
<name>A0ABR5G1Z6_9MYCO</name>
<gene>
    <name evidence="2" type="ORF">ABW05_24890</name>
</gene>
<evidence type="ECO:0000256" key="1">
    <source>
        <dbReference type="SAM" id="MobiDB-lite"/>
    </source>
</evidence>
<evidence type="ECO:0000313" key="3">
    <source>
        <dbReference type="Proteomes" id="UP000036499"/>
    </source>
</evidence>
<feature type="compositionally biased region" description="Basic residues" evidence="1">
    <location>
        <begin position="1"/>
        <end position="13"/>
    </location>
</feature>
<reference evidence="2 3" key="1">
    <citation type="submission" date="2015-05" db="EMBL/GenBank/DDBJ databases">
        <title>Genome sequence of Mycobacterium senegalense.</title>
        <authorList>
            <person name="Greninger A.L."/>
            <person name="Miller S."/>
        </authorList>
    </citation>
    <scope>NUCLEOTIDE SEQUENCE [LARGE SCALE GENOMIC DNA]</scope>
    <source>
        <strain evidence="2 3">CK2</strain>
    </source>
</reference>
<dbReference type="RefSeq" id="WP_047041077.1">
    <property type="nucleotide sequence ID" value="NZ_LDCO01000063.1"/>
</dbReference>